<dbReference type="SUPFAM" id="SSF49373">
    <property type="entry name" value="Invasin/intimin cell-adhesion fragments"/>
    <property type="match status" value="1"/>
</dbReference>
<dbReference type="Gene3D" id="2.60.40.1080">
    <property type="match status" value="2"/>
</dbReference>
<dbReference type="InterPro" id="IPR011444">
    <property type="entry name" value="DUF1549"/>
</dbReference>
<feature type="signal peptide" evidence="1">
    <location>
        <begin position="1"/>
        <end position="30"/>
    </location>
</feature>
<dbReference type="Pfam" id="PF07587">
    <property type="entry name" value="PSD1"/>
    <property type="match status" value="1"/>
</dbReference>
<dbReference type="PANTHER" id="PTHR35889:SF3">
    <property type="entry name" value="F-BOX DOMAIN-CONTAINING PROTEIN"/>
    <property type="match status" value="1"/>
</dbReference>
<evidence type="ECO:0000259" key="2">
    <source>
        <dbReference type="Pfam" id="PF07583"/>
    </source>
</evidence>
<dbReference type="Pfam" id="PF07583">
    <property type="entry name" value="PSCyt2"/>
    <property type="match status" value="1"/>
</dbReference>
<proteinExistence type="predicted"/>
<dbReference type="PANTHER" id="PTHR35889">
    <property type="entry name" value="CYCLOINULO-OLIGOSACCHARIDE FRUCTANOTRANSFERASE-RELATED"/>
    <property type="match status" value="1"/>
</dbReference>
<dbReference type="OrthoDB" id="289126at2"/>
<dbReference type="AlphaFoldDB" id="A0A2G1W9S2"/>
<name>A0A2G1W9S2_9BACT</name>
<dbReference type="Proteomes" id="UP000225740">
    <property type="component" value="Unassembled WGS sequence"/>
</dbReference>
<feature type="chain" id="PRO_5013874769" evidence="1">
    <location>
        <begin position="31"/>
        <end position="831"/>
    </location>
</feature>
<organism evidence="4 5">
    <name type="scientific">Rhodopirellula bahusiensis</name>
    <dbReference type="NCBI Taxonomy" id="2014065"/>
    <lineage>
        <taxon>Bacteria</taxon>
        <taxon>Pseudomonadati</taxon>
        <taxon>Planctomycetota</taxon>
        <taxon>Planctomycetia</taxon>
        <taxon>Pirellulales</taxon>
        <taxon>Pirellulaceae</taxon>
        <taxon>Rhodopirellula</taxon>
    </lineage>
</organism>
<feature type="domain" description="DUF1549" evidence="2">
    <location>
        <begin position="346"/>
        <end position="528"/>
    </location>
</feature>
<keyword evidence="1" id="KW-0732">Signal</keyword>
<accession>A0A2G1W9S2</accession>
<protein>
    <submittedName>
        <fullName evidence="4">Cell surface protein</fullName>
    </submittedName>
</protein>
<dbReference type="InterPro" id="IPR022655">
    <property type="entry name" value="DUF1553"/>
</dbReference>
<evidence type="ECO:0000256" key="1">
    <source>
        <dbReference type="SAM" id="SignalP"/>
    </source>
</evidence>
<gene>
    <name evidence="4" type="ORF">CEE69_09245</name>
</gene>
<evidence type="ECO:0000313" key="5">
    <source>
        <dbReference type="Proteomes" id="UP000225740"/>
    </source>
</evidence>
<sequence>MNRSFHRLTVHALGLTAIAIAVVSAGSVSAASPEAIKSKPGELPKVDLSVYPPEISLTTAADFQSFVAVMRREDGVTEDITDKVRWSLGDDKLAKLDGYILRPLADGETTLNGRFSGTSVEVKVRVAQAATHPPVSFIKDVMPTLTRSGCNTGSCHGAARGKDGFNLSLFGFDPNGDYQRITREIGVRRINLAVPSESLLLKKSVGSVPHTGGKLFGVDSDYYATMHNWLKAGAPKDPADAQPPAVTSVAIYPQQAVLEGADSTQRFVTVATYADGTTRDLSRLATFSTNDASVAAMDQNGLATAGARGEAFVMARFDTHTVGSQILTLPTDLQYSAPEPQPSSYVDELVDKKLQQLRLVPSGQCTDAEFIRRATIDITGLLPTEEELNLFVNDVAPDKREALIDRLLERKEFSEIWAMKFAQLLMIKSTNQVSKKSAMLYASWLTDQFARNVPVNEMVHDLLTSTGGTFGEPATNFYEIERDTLKTAENVAQVFMGIRTQCAQCHNHPFDRWTMDDYYGFTAFFSQVGRKQAEDYREKIVYNRFSGETKHPVTNANVAPKFLGGDAPETKGKDRREVLADWLVAGDNPFFSTSIANRVWAHFMGSGLVDPVDDIRVSNPPSNPELFDEMGEKLVEYNYDFRKLVRDICTSRAYGRSTATNESNAHDSRNYAHATIRRVPAESLLDCICQVTESPEKFSGLPLGSRAVQIADGATSNYFLTTFGRSARATVCDCEATTDPSLSQALHLLNGSSVHSKIVRGGLIKRWLNDENLEPEVVLDRIYRRALSRDPSTEERESVKTLLAEEGAQPQAVMEDVFWAVLNGREFVFNH</sequence>
<feature type="domain" description="DUF1553" evidence="3">
    <location>
        <begin position="575"/>
        <end position="802"/>
    </location>
</feature>
<keyword evidence="5" id="KW-1185">Reference proteome</keyword>
<dbReference type="InterPro" id="IPR008964">
    <property type="entry name" value="Invasin/intimin_cell_adhesion"/>
</dbReference>
<dbReference type="EMBL" id="NIZW01000006">
    <property type="protein sequence ID" value="PHQ35768.1"/>
    <property type="molecule type" value="Genomic_DNA"/>
</dbReference>
<reference evidence="4 5" key="1">
    <citation type="submission" date="2017-06" db="EMBL/GenBank/DDBJ databases">
        <title>Description of Rhodopirellula bahusiensis sp. nov.</title>
        <authorList>
            <person name="Kizina J."/>
            <person name="Harder J."/>
        </authorList>
    </citation>
    <scope>NUCLEOTIDE SEQUENCE [LARGE SCALE GENOMIC DNA]</scope>
    <source>
        <strain evidence="4 5">SWK21</strain>
    </source>
</reference>
<dbReference type="GeneID" id="90608360"/>
<dbReference type="RefSeq" id="WP_099260400.1">
    <property type="nucleotide sequence ID" value="NZ_NIZW01000006.1"/>
</dbReference>
<evidence type="ECO:0000313" key="4">
    <source>
        <dbReference type="EMBL" id="PHQ35768.1"/>
    </source>
</evidence>
<comment type="caution">
    <text evidence="4">The sequence shown here is derived from an EMBL/GenBank/DDBJ whole genome shotgun (WGS) entry which is preliminary data.</text>
</comment>
<evidence type="ECO:0000259" key="3">
    <source>
        <dbReference type="Pfam" id="PF07587"/>
    </source>
</evidence>